<feature type="transmembrane region" description="Helical" evidence="1">
    <location>
        <begin position="35"/>
        <end position="58"/>
    </location>
</feature>
<dbReference type="EMBL" id="CP059567">
    <property type="protein sequence ID" value="QMT39832.1"/>
    <property type="molecule type" value="Genomic_DNA"/>
</dbReference>
<dbReference type="AlphaFoldDB" id="A0A7D7SG63"/>
<gene>
    <name evidence="2" type="ORF">H3L94_08145</name>
</gene>
<evidence type="ECO:0000313" key="3">
    <source>
        <dbReference type="Proteomes" id="UP000514752"/>
    </source>
</evidence>
<protein>
    <submittedName>
        <fullName evidence="2">Uncharacterized protein</fullName>
    </submittedName>
</protein>
<keyword evidence="1" id="KW-1133">Transmembrane helix</keyword>
<feature type="transmembrane region" description="Helical" evidence="1">
    <location>
        <begin position="89"/>
        <end position="122"/>
    </location>
</feature>
<accession>A0A7D7SG63</accession>
<keyword evidence="1" id="KW-0472">Membrane</keyword>
<proteinExistence type="predicted"/>
<feature type="transmembrane region" description="Helical" evidence="1">
    <location>
        <begin position="6"/>
        <end position="23"/>
    </location>
</feature>
<dbReference type="KEGG" id="nsg:H3L94_08145"/>
<sequence>MAWLDPTLWLLSAYIAVFAVLSFRKQQFNWLWGSIVLWLGFGVLSSHLLPGVLGITHLGNAYPVYGYITLAALFPLAANWQADPQGRGYLLNGCGGFLALLAVSGWVQHLSFALLLTLFYWQALILLPSALLNYALLPLHWMACQAMLMLLMWLHRRIGQQPVFLFSALQLQGVFLISLLMQAVLFVHPQVLWWLIGWLFR</sequence>
<name>A0A7D7SG63_9NEIS</name>
<reference evidence="2 3" key="1">
    <citation type="submission" date="2020-07" db="EMBL/GenBank/DDBJ databases">
        <title>Genomic diversity of species in the Neisseriaceae family.</title>
        <authorList>
            <person name="Vincent A.T."/>
            <person name="Bernet E."/>
            <person name="Veyrier F.J."/>
        </authorList>
    </citation>
    <scope>NUCLEOTIDE SEQUENCE [LARGE SCALE GENOMIC DNA]</scope>
    <source>
        <strain evidence="2 3">DSM 22244</strain>
    </source>
</reference>
<evidence type="ECO:0000256" key="1">
    <source>
        <dbReference type="SAM" id="Phobius"/>
    </source>
</evidence>
<dbReference type="Proteomes" id="UP000514752">
    <property type="component" value="Chromosome"/>
</dbReference>
<keyword evidence="1" id="KW-0812">Transmembrane</keyword>
<feature type="transmembrane region" description="Helical" evidence="1">
    <location>
        <begin position="174"/>
        <end position="196"/>
    </location>
</feature>
<dbReference type="RefSeq" id="WP_182121610.1">
    <property type="nucleotide sequence ID" value="NZ_CP059567.1"/>
</dbReference>
<evidence type="ECO:0000313" key="2">
    <source>
        <dbReference type="EMBL" id="QMT39832.1"/>
    </source>
</evidence>
<feature type="transmembrane region" description="Helical" evidence="1">
    <location>
        <begin position="64"/>
        <end position="82"/>
    </location>
</feature>
<organism evidence="2 3">
    <name type="scientific">Neisseria shayeganii</name>
    <dbReference type="NCBI Taxonomy" id="607712"/>
    <lineage>
        <taxon>Bacteria</taxon>
        <taxon>Pseudomonadati</taxon>
        <taxon>Pseudomonadota</taxon>
        <taxon>Betaproteobacteria</taxon>
        <taxon>Neisseriales</taxon>
        <taxon>Neisseriaceae</taxon>
        <taxon>Neisseria</taxon>
    </lineage>
</organism>